<reference evidence="2" key="1">
    <citation type="journal article" date="2021" name="bioRxiv">
        <title>Whole Genome Assembly and Annotation of Northern Wild Rice, Zizania palustris L., Supports a Whole Genome Duplication in the Zizania Genus.</title>
        <authorList>
            <person name="Haas M."/>
            <person name="Kono T."/>
            <person name="Macchietto M."/>
            <person name="Millas R."/>
            <person name="McGilp L."/>
            <person name="Shao M."/>
            <person name="Duquette J."/>
            <person name="Hirsch C.N."/>
            <person name="Kimball J."/>
        </authorList>
    </citation>
    <scope>NUCLEOTIDE SEQUENCE</scope>
    <source>
        <tissue evidence="2">Fresh leaf tissue</tissue>
    </source>
</reference>
<evidence type="ECO:0000256" key="1">
    <source>
        <dbReference type="SAM" id="MobiDB-lite"/>
    </source>
</evidence>
<protein>
    <submittedName>
        <fullName evidence="2">Uncharacterized protein</fullName>
    </submittedName>
</protein>
<dbReference type="AlphaFoldDB" id="A0A8J5WM95"/>
<feature type="region of interest" description="Disordered" evidence="1">
    <location>
        <begin position="65"/>
        <end position="88"/>
    </location>
</feature>
<organism evidence="2 3">
    <name type="scientific">Zizania palustris</name>
    <name type="common">Northern wild rice</name>
    <dbReference type="NCBI Taxonomy" id="103762"/>
    <lineage>
        <taxon>Eukaryota</taxon>
        <taxon>Viridiplantae</taxon>
        <taxon>Streptophyta</taxon>
        <taxon>Embryophyta</taxon>
        <taxon>Tracheophyta</taxon>
        <taxon>Spermatophyta</taxon>
        <taxon>Magnoliopsida</taxon>
        <taxon>Liliopsida</taxon>
        <taxon>Poales</taxon>
        <taxon>Poaceae</taxon>
        <taxon>BOP clade</taxon>
        <taxon>Oryzoideae</taxon>
        <taxon>Oryzeae</taxon>
        <taxon>Zizaniinae</taxon>
        <taxon>Zizania</taxon>
    </lineage>
</organism>
<reference evidence="2" key="2">
    <citation type="submission" date="2021-02" db="EMBL/GenBank/DDBJ databases">
        <authorList>
            <person name="Kimball J.A."/>
            <person name="Haas M.W."/>
            <person name="Macchietto M."/>
            <person name="Kono T."/>
            <person name="Duquette J."/>
            <person name="Shao M."/>
        </authorList>
    </citation>
    <scope>NUCLEOTIDE SEQUENCE</scope>
    <source>
        <tissue evidence="2">Fresh leaf tissue</tissue>
    </source>
</reference>
<gene>
    <name evidence="2" type="ORF">GUJ93_ZPchr0012g20115</name>
</gene>
<comment type="caution">
    <text evidence="2">The sequence shown here is derived from an EMBL/GenBank/DDBJ whole genome shotgun (WGS) entry which is preliminary data.</text>
</comment>
<keyword evidence="3" id="KW-1185">Reference proteome</keyword>
<name>A0A8J5WM95_ZIZPA</name>
<dbReference type="Proteomes" id="UP000729402">
    <property type="component" value="Unassembled WGS sequence"/>
</dbReference>
<evidence type="ECO:0000313" key="2">
    <source>
        <dbReference type="EMBL" id="KAG8092326.1"/>
    </source>
</evidence>
<evidence type="ECO:0000313" key="3">
    <source>
        <dbReference type="Proteomes" id="UP000729402"/>
    </source>
</evidence>
<dbReference type="EMBL" id="JAAALK010000080">
    <property type="protein sequence ID" value="KAG8092326.1"/>
    <property type="molecule type" value="Genomic_DNA"/>
</dbReference>
<sequence>MMIVSSRLVLAGTGPPPLSRRAVPYVPPSYPAGAGRAWRPQIGAVLGGEQDNALWLAETGSGVAEHQPSAALRSKATSAGAHRSRLQY</sequence>
<proteinExistence type="predicted"/>
<accession>A0A8J5WM95</accession>